<dbReference type="Pfam" id="PF13185">
    <property type="entry name" value="GAF_2"/>
    <property type="match status" value="1"/>
</dbReference>
<dbReference type="SUPFAM" id="SSF55781">
    <property type="entry name" value="GAF domain-like"/>
    <property type="match status" value="1"/>
</dbReference>
<dbReference type="InterPro" id="IPR029016">
    <property type="entry name" value="GAF-like_dom_sf"/>
</dbReference>
<proteinExistence type="predicted"/>
<dbReference type="SUPFAM" id="SSF109604">
    <property type="entry name" value="HD-domain/PDEase-like"/>
    <property type="match status" value="1"/>
</dbReference>
<dbReference type="InterPro" id="IPR037522">
    <property type="entry name" value="HD_GYP_dom"/>
</dbReference>
<gene>
    <name evidence="2" type="ORF">AWJ07_08010</name>
</gene>
<dbReference type="Proteomes" id="UP000055702">
    <property type="component" value="Unassembled WGS sequence"/>
</dbReference>
<dbReference type="Gene3D" id="3.10.580.10">
    <property type="entry name" value="CBS-domain"/>
    <property type="match status" value="1"/>
</dbReference>
<dbReference type="SUPFAM" id="SSF54631">
    <property type="entry name" value="CBS-domain pair"/>
    <property type="match status" value="1"/>
</dbReference>
<dbReference type="Gene3D" id="1.10.3210.10">
    <property type="entry name" value="Hypothetical protein af1432"/>
    <property type="match status" value="1"/>
</dbReference>
<reference evidence="2 3" key="1">
    <citation type="submission" date="2016-01" db="EMBL/GenBank/DDBJ databases">
        <title>Draft genome of the antarctic isolate Shewanella frigidimarina Ag06-30.</title>
        <authorList>
            <person name="Parmeciano Di Noto G."/>
            <person name="Vazquez S."/>
            <person name="Mac Cormack W."/>
            <person name="Iriarte A."/>
            <person name="Quiroga C."/>
        </authorList>
    </citation>
    <scope>NUCLEOTIDE SEQUENCE [LARGE SCALE GENOMIC DNA]</scope>
    <source>
        <strain evidence="2 3">Ag06-30</strain>
    </source>
</reference>
<dbReference type="EMBL" id="LRDC01000051">
    <property type="protein sequence ID" value="KVX00305.1"/>
    <property type="molecule type" value="Genomic_DNA"/>
</dbReference>
<dbReference type="InterPro" id="IPR003018">
    <property type="entry name" value="GAF"/>
</dbReference>
<protein>
    <recommendedName>
        <fullName evidence="1">HD-GYP domain-containing protein</fullName>
    </recommendedName>
</protein>
<dbReference type="AlphaFoldDB" id="A0A125BE07"/>
<dbReference type="SMART" id="SM00065">
    <property type="entry name" value="GAF"/>
    <property type="match status" value="1"/>
</dbReference>
<evidence type="ECO:0000259" key="1">
    <source>
        <dbReference type="PROSITE" id="PS51832"/>
    </source>
</evidence>
<dbReference type="RefSeq" id="WP_059747224.1">
    <property type="nucleotide sequence ID" value="NZ_LRDC01000051.1"/>
</dbReference>
<dbReference type="CDD" id="cd00077">
    <property type="entry name" value="HDc"/>
    <property type="match status" value="1"/>
</dbReference>
<dbReference type="Gene3D" id="3.30.450.40">
    <property type="match status" value="1"/>
</dbReference>
<dbReference type="PANTHER" id="PTHR43155">
    <property type="entry name" value="CYCLIC DI-GMP PHOSPHODIESTERASE PA4108-RELATED"/>
    <property type="match status" value="1"/>
</dbReference>
<organism evidence="2">
    <name type="scientific">Shewanella frigidimarina</name>
    <dbReference type="NCBI Taxonomy" id="56812"/>
    <lineage>
        <taxon>Bacteria</taxon>
        <taxon>Pseudomonadati</taxon>
        <taxon>Pseudomonadota</taxon>
        <taxon>Gammaproteobacteria</taxon>
        <taxon>Alteromonadales</taxon>
        <taxon>Shewanellaceae</taxon>
        <taxon>Shewanella</taxon>
    </lineage>
</organism>
<comment type="caution">
    <text evidence="2">The sequence shown here is derived from an EMBL/GenBank/DDBJ whole genome shotgun (WGS) entry which is preliminary data.</text>
</comment>
<feature type="domain" description="HD-GYP" evidence="1">
    <location>
        <begin position="304"/>
        <end position="499"/>
    </location>
</feature>
<dbReference type="InterPro" id="IPR003607">
    <property type="entry name" value="HD/PDEase_dom"/>
</dbReference>
<sequence length="631" mass="71055">MLQKADFFLKPSELPKTVGLCWGILNDRLELIKLSEPLYKLVKKPISTILKQPLSNAFSMLTHEQIDLTNRQTSQLINYVDDNGHALQATVTPIEESSEHWCITFIEIELDKAWLSDLHPDYHQAIQSSDDWLNQIEEVINASGDMVFAISLKQALSLTQSTVGYLHIFDEKNNQIVRTTWSENVSDYFTITKQQTYKADSGIWAETIQTRQSTVHNELTSISENRTQQQGFFAFSNHLCVPIHYRKKLVGIIGVGNRDKPYTQVDAKSLSIFATILWHSVELPRTMKAVSRQSSIIKMQKEKMTLILVQLIGAISEALELKDAYTAGHQKSVAQLSYLIGEKMGLTPEVLEGLKLGSLIHDIGKLAIPSQILSKPSRLSDAEFGLVKQHPEQGALIVDEVEFPWPIKQMILQHHERLDGSGYPKGLKADDIILEAKIIAVADVADSILSHRPYRPSLGMEVLTQELLKGRGKVFDAAVVDACIDILAVEDFKEEEYVSSLSLAPVVFLEEYHTLEHAESMMKKAKMDVAVVLSEKNRSPIGVVDNHVLAFWHSPFLNTAAERAADRSLLNKRVHQVMVHKMNMIIDHTILNDAKLTMEKTNASYLIVQNDKQQVIGMLTWRILAAALLNR</sequence>
<evidence type="ECO:0000313" key="3">
    <source>
        <dbReference type="Proteomes" id="UP000055702"/>
    </source>
</evidence>
<evidence type="ECO:0000313" key="2">
    <source>
        <dbReference type="EMBL" id="KVX00305.1"/>
    </source>
</evidence>
<dbReference type="InterPro" id="IPR046342">
    <property type="entry name" value="CBS_dom_sf"/>
</dbReference>
<accession>A0A125BE07</accession>
<dbReference type="PANTHER" id="PTHR43155:SF2">
    <property type="entry name" value="CYCLIC DI-GMP PHOSPHODIESTERASE PA4108"/>
    <property type="match status" value="1"/>
</dbReference>
<dbReference type="PROSITE" id="PS51832">
    <property type="entry name" value="HD_GYP"/>
    <property type="match status" value="1"/>
</dbReference>
<dbReference type="Pfam" id="PF13487">
    <property type="entry name" value="HD_5"/>
    <property type="match status" value="1"/>
</dbReference>
<dbReference type="GO" id="GO:0008081">
    <property type="term" value="F:phosphoric diester hydrolase activity"/>
    <property type="evidence" value="ECO:0007669"/>
    <property type="project" value="UniProtKB-ARBA"/>
</dbReference>
<name>A0A125BE07_SHEFR</name>
<dbReference type="SMART" id="SM00471">
    <property type="entry name" value="HDc"/>
    <property type="match status" value="1"/>
</dbReference>